<protein>
    <submittedName>
        <fullName evidence="1">Uncharacterized protein</fullName>
    </submittedName>
</protein>
<evidence type="ECO:0000313" key="1">
    <source>
        <dbReference type="EMBL" id="MBW0508962.1"/>
    </source>
</evidence>
<dbReference type="AlphaFoldDB" id="A0A9Q3HLV4"/>
<keyword evidence="2" id="KW-1185">Reference proteome</keyword>
<name>A0A9Q3HLV4_9BASI</name>
<gene>
    <name evidence="1" type="ORF">O181_048677</name>
</gene>
<organism evidence="1 2">
    <name type="scientific">Austropuccinia psidii MF-1</name>
    <dbReference type="NCBI Taxonomy" id="1389203"/>
    <lineage>
        <taxon>Eukaryota</taxon>
        <taxon>Fungi</taxon>
        <taxon>Dikarya</taxon>
        <taxon>Basidiomycota</taxon>
        <taxon>Pucciniomycotina</taxon>
        <taxon>Pucciniomycetes</taxon>
        <taxon>Pucciniales</taxon>
        <taxon>Sphaerophragmiaceae</taxon>
        <taxon>Austropuccinia</taxon>
    </lineage>
</organism>
<proteinExistence type="predicted"/>
<sequence length="83" mass="9660">MVGSISNIEESQYSLLQPQASISMEIHPPSLPYFLLKPVKTKKIPNRHQDPPPPIIIEEEEDWEVSQILHSKLKRGKLWYLLE</sequence>
<evidence type="ECO:0000313" key="2">
    <source>
        <dbReference type="Proteomes" id="UP000765509"/>
    </source>
</evidence>
<dbReference type="Proteomes" id="UP000765509">
    <property type="component" value="Unassembled WGS sequence"/>
</dbReference>
<reference evidence="1" key="1">
    <citation type="submission" date="2021-03" db="EMBL/GenBank/DDBJ databases">
        <title>Draft genome sequence of rust myrtle Austropuccinia psidii MF-1, a brazilian biotype.</title>
        <authorList>
            <person name="Quecine M.C."/>
            <person name="Pachon D.M.R."/>
            <person name="Bonatelli M.L."/>
            <person name="Correr F.H."/>
            <person name="Franceschini L.M."/>
            <person name="Leite T.F."/>
            <person name="Margarido G.R.A."/>
            <person name="Almeida C.A."/>
            <person name="Ferrarezi J.A."/>
            <person name="Labate C.A."/>
        </authorList>
    </citation>
    <scope>NUCLEOTIDE SEQUENCE</scope>
    <source>
        <strain evidence="1">MF-1</strain>
    </source>
</reference>
<accession>A0A9Q3HLV4</accession>
<dbReference type="EMBL" id="AVOT02020651">
    <property type="protein sequence ID" value="MBW0508962.1"/>
    <property type="molecule type" value="Genomic_DNA"/>
</dbReference>
<comment type="caution">
    <text evidence="1">The sequence shown here is derived from an EMBL/GenBank/DDBJ whole genome shotgun (WGS) entry which is preliminary data.</text>
</comment>
<dbReference type="OrthoDB" id="3364639at2759"/>